<protein>
    <submittedName>
        <fullName evidence="3">Thiopeptide-type bacteriocin biosynthesis protein</fullName>
    </submittedName>
</protein>
<dbReference type="EMBL" id="JACHDB010000001">
    <property type="protein sequence ID" value="MBB5429918.1"/>
    <property type="molecule type" value="Genomic_DNA"/>
</dbReference>
<evidence type="ECO:0000313" key="3">
    <source>
        <dbReference type="EMBL" id="MBB5429918.1"/>
    </source>
</evidence>
<organism evidence="3 4">
    <name type="scientific">Nocardiopsis composta</name>
    <dbReference type="NCBI Taxonomy" id="157465"/>
    <lineage>
        <taxon>Bacteria</taxon>
        <taxon>Bacillati</taxon>
        <taxon>Actinomycetota</taxon>
        <taxon>Actinomycetes</taxon>
        <taxon>Streptosporangiales</taxon>
        <taxon>Nocardiopsidaceae</taxon>
        <taxon>Nocardiopsis</taxon>
    </lineage>
</organism>
<sequence>MAEQERRYRVCAAMVRATTAEGNPAPPSGIDPEQAAGAQQLRSWSKRLWSRPVPEAALRLASPVLHRRLAKVHGRGIGAPLGRREVKALLSSAAFALRWRHRPTPAGLFAGITPLALGPARAAWGDEHRLGLRADSEWLAGVIDRLLTIPELRRRAPVLANPCVRPRGGRLVAPGKPADEQAVQAAPVEVSVRRSAPAVTALEAARTPIAYGELAEHIEEAFPRATEARTTRLLDGLLEQGLLLEGLWAPMGRIDAQAYLLEVLTGISAAEIPEAKALIDDLDAVQRELGRDHTTADPAALAEAVRRMRQCHRSRGGALVVDTALQGDIAVPPAVGREAERAAELFLRLTPFPYGAPHWHDYHRRFRDRYGPGAAVPLLELVGDGGLGFPAGFLDSPHQRAPRPRQARDAVLLELVQQALMRGEEEIVLGADDLDRLTAGDAREVVWPDRVELSAAVHADSLQALQGGDFLLEVTGVPRPASSMAGRFLHLLEGPARTRWAGSYRSEDGALAAHVSFVPRRRANADITRALSVLPFEVALSHHGGGDGVLTLQELRVVADARGFGLVHAPTGRAVQPRVLHALEAGTHTPPLARFIAELPLARCASYTAFDAGAATALPYLPRIRCGRTVLAPARWRLKREYLPRPGSTTREWERALQHWRRRLQVPDRVAMVEHDQRLPVDLGEPLHRRLLRTAAQAGGVELRERLDRDGGGWAGRAHEVLFALKTTGKPYRPAYHPPPAAAEEPVPLLHARLDVHPARIDELLTGHCDTLEELAEAWWFQRDTPLSSPRPGLLVTLRLSDPAAWAEAARHLAAWAHRLQEDHLLGGIDFTTRAEHTGRFGHGPAMRAAHRVFAADSAAAITQIRTAQDDSSQGRALAAAGMVAIAEALAPTPEQGRRWLTEDFSDLRAPVARTEREHARHLLAPGSAARDTRSGLGRAWEQRREALARYREHLSAQRDPRTVLRSLLHQHHRRALGPDPDRERSLLRLARDCACSLHHWGR</sequence>
<dbReference type="NCBIfam" id="TIGR03891">
    <property type="entry name" value="thiopep_ocin"/>
    <property type="match status" value="1"/>
</dbReference>
<name>A0A7W8QHI9_9ACTN</name>
<dbReference type="RefSeq" id="WP_184387397.1">
    <property type="nucleotide sequence ID" value="NZ_BAAAJD010000209.1"/>
</dbReference>
<dbReference type="InterPro" id="IPR006827">
    <property type="entry name" value="Lant_deHydtase_N"/>
</dbReference>
<proteinExistence type="predicted"/>
<dbReference type="Pfam" id="PF14028">
    <property type="entry name" value="Lant_dehydr_C"/>
    <property type="match status" value="1"/>
</dbReference>
<evidence type="ECO:0000259" key="1">
    <source>
        <dbReference type="Pfam" id="PF04738"/>
    </source>
</evidence>
<evidence type="ECO:0000259" key="2">
    <source>
        <dbReference type="Pfam" id="PF14028"/>
    </source>
</evidence>
<accession>A0A7W8QHI9</accession>
<reference evidence="3 4" key="1">
    <citation type="submission" date="2020-08" db="EMBL/GenBank/DDBJ databases">
        <title>Sequencing the genomes of 1000 actinobacteria strains.</title>
        <authorList>
            <person name="Klenk H.-P."/>
        </authorList>
    </citation>
    <scope>NUCLEOTIDE SEQUENCE [LARGE SCALE GENOMIC DNA]</scope>
    <source>
        <strain evidence="3 4">DSM 44551</strain>
    </source>
</reference>
<gene>
    <name evidence="3" type="ORF">HDA36_000002</name>
</gene>
<dbReference type="InterPro" id="IPR023809">
    <property type="entry name" value="Thiopep_bacteriocin_synth_dom"/>
</dbReference>
<evidence type="ECO:0000313" key="4">
    <source>
        <dbReference type="Proteomes" id="UP000572635"/>
    </source>
</evidence>
<comment type="caution">
    <text evidence="3">The sequence shown here is derived from an EMBL/GenBank/DDBJ whole genome shotgun (WGS) entry which is preliminary data.</text>
</comment>
<dbReference type="Proteomes" id="UP000572635">
    <property type="component" value="Unassembled WGS sequence"/>
</dbReference>
<dbReference type="Pfam" id="PF04738">
    <property type="entry name" value="Lant_dehydr_N"/>
    <property type="match status" value="1"/>
</dbReference>
<feature type="domain" description="Thiopeptide-type bacteriocin biosynthesis" evidence="2">
    <location>
        <begin position="751"/>
        <end position="993"/>
    </location>
</feature>
<keyword evidence="4" id="KW-1185">Reference proteome</keyword>
<feature type="domain" description="Lantibiotic dehydratase N-terminal" evidence="1">
    <location>
        <begin position="51"/>
        <end position="692"/>
    </location>
</feature>
<dbReference type="AlphaFoldDB" id="A0A7W8QHI9"/>